<evidence type="ECO:0000313" key="3">
    <source>
        <dbReference type="Proteomes" id="UP001239994"/>
    </source>
</evidence>
<feature type="compositionally biased region" description="Gly residues" evidence="1">
    <location>
        <begin position="40"/>
        <end position="49"/>
    </location>
</feature>
<gene>
    <name evidence="2" type="ORF">P4O66_008527</name>
</gene>
<proteinExistence type="predicted"/>
<feature type="compositionally biased region" description="Polar residues" evidence="1">
    <location>
        <begin position="1"/>
        <end position="18"/>
    </location>
</feature>
<dbReference type="Proteomes" id="UP001239994">
    <property type="component" value="Unassembled WGS sequence"/>
</dbReference>
<protein>
    <submittedName>
        <fullName evidence="2">Uncharacterized protein</fullName>
    </submittedName>
</protein>
<reference evidence="2" key="1">
    <citation type="submission" date="2023-03" db="EMBL/GenBank/DDBJ databases">
        <title>Electrophorus voltai genome.</title>
        <authorList>
            <person name="Bian C."/>
        </authorList>
    </citation>
    <scope>NUCLEOTIDE SEQUENCE</scope>
    <source>
        <strain evidence="2">CB-2022</strain>
        <tissue evidence="2">Muscle</tissue>
    </source>
</reference>
<comment type="caution">
    <text evidence="2">The sequence shown here is derived from an EMBL/GenBank/DDBJ whole genome shotgun (WGS) entry which is preliminary data.</text>
</comment>
<dbReference type="EMBL" id="JAROKS010000014">
    <property type="protein sequence ID" value="KAK1797137.1"/>
    <property type="molecule type" value="Genomic_DNA"/>
</dbReference>
<evidence type="ECO:0000313" key="2">
    <source>
        <dbReference type="EMBL" id="KAK1797137.1"/>
    </source>
</evidence>
<feature type="region of interest" description="Disordered" evidence="1">
    <location>
        <begin position="1"/>
        <end position="52"/>
    </location>
</feature>
<evidence type="ECO:0000256" key="1">
    <source>
        <dbReference type="SAM" id="MobiDB-lite"/>
    </source>
</evidence>
<organism evidence="2 3">
    <name type="scientific">Electrophorus voltai</name>
    <dbReference type="NCBI Taxonomy" id="2609070"/>
    <lineage>
        <taxon>Eukaryota</taxon>
        <taxon>Metazoa</taxon>
        <taxon>Chordata</taxon>
        <taxon>Craniata</taxon>
        <taxon>Vertebrata</taxon>
        <taxon>Euteleostomi</taxon>
        <taxon>Actinopterygii</taxon>
        <taxon>Neopterygii</taxon>
        <taxon>Teleostei</taxon>
        <taxon>Ostariophysi</taxon>
        <taxon>Gymnotiformes</taxon>
        <taxon>Gymnotoidei</taxon>
        <taxon>Gymnotidae</taxon>
        <taxon>Electrophorus</taxon>
    </lineage>
</organism>
<sequence>MDTTSSRAKTRLSQTSARTRVERDRRPIGTTTRELEGGVNCAGGGGSRPGEGERARALHVLGGDKLRPVLEPLNEADSQCDVESSGITCSRGESKLLAFLPAGHRSRALTFRDSPAVSCCSSQRLALSATMGAPPGLSLCPPHSAHALSPLPAHQDYY</sequence>
<name>A0AAD8ZDP4_9TELE</name>
<accession>A0AAD8ZDP4</accession>
<dbReference type="AlphaFoldDB" id="A0AAD8ZDP4"/>
<keyword evidence="3" id="KW-1185">Reference proteome</keyword>